<evidence type="ECO:0000313" key="4">
    <source>
        <dbReference type="Proteomes" id="UP001152484"/>
    </source>
</evidence>
<dbReference type="Proteomes" id="UP001152484">
    <property type="component" value="Unassembled WGS sequence"/>
</dbReference>
<comment type="caution">
    <text evidence="3">The sequence shown here is derived from an EMBL/GenBank/DDBJ whole genome shotgun (WGS) entry which is preliminary data.</text>
</comment>
<dbReference type="PANTHER" id="PTHR31852">
    <property type="entry name" value="LATE EMBRYOGENESIS ABUNDANT (LEA) HYDROXYPROLINE-RICH GLYCOPROTEIN FAMILY"/>
    <property type="match status" value="1"/>
</dbReference>
<dbReference type="AlphaFoldDB" id="A0A9P1EKV3"/>
<proteinExistence type="predicted"/>
<reference evidence="3" key="1">
    <citation type="submission" date="2022-07" db="EMBL/GenBank/DDBJ databases">
        <authorList>
            <person name="Macas J."/>
            <person name="Novak P."/>
            <person name="Neumann P."/>
        </authorList>
    </citation>
    <scope>NUCLEOTIDE SEQUENCE</scope>
</reference>
<dbReference type="InterPro" id="IPR004864">
    <property type="entry name" value="LEA_2"/>
</dbReference>
<name>A0A9P1EKV3_CUSEU</name>
<accession>A0A9P1EKV3</accession>
<dbReference type="Pfam" id="PF03168">
    <property type="entry name" value="LEA_2"/>
    <property type="match status" value="1"/>
</dbReference>
<keyword evidence="4" id="KW-1185">Reference proteome</keyword>
<gene>
    <name evidence="3" type="ORF">CEURO_LOCUS19147</name>
</gene>
<keyword evidence="1" id="KW-0812">Transmembrane</keyword>
<evidence type="ECO:0000313" key="3">
    <source>
        <dbReference type="EMBL" id="CAH9111243.1"/>
    </source>
</evidence>
<evidence type="ECO:0000259" key="2">
    <source>
        <dbReference type="Pfam" id="PF03168"/>
    </source>
</evidence>
<dbReference type="OrthoDB" id="1894389at2759"/>
<keyword evidence="1" id="KW-0472">Membrane</keyword>
<feature type="domain" description="Late embryogenesis abundant protein LEA-2 subgroup" evidence="2">
    <location>
        <begin position="93"/>
        <end position="196"/>
    </location>
</feature>
<keyword evidence="1" id="KW-1133">Transmembrane helix</keyword>
<dbReference type="InterPro" id="IPR055301">
    <property type="entry name" value="Lea14-like_2"/>
</dbReference>
<protein>
    <recommendedName>
        <fullName evidence="2">Late embryogenesis abundant protein LEA-2 subgroup domain-containing protein</fullName>
    </recommendedName>
</protein>
<feature type="transmembrane region" description="Helical" evidence="1">
    <location>
        <begin position="35"/>
        <end position="58"/>
    </location>
</feature>
<dbReference type="EMBL" id="CAMAPE010000054">
    <property type="protein sequence ID" value="CAH9111243.1"/>
    <property type="molecule type" value="Genomic_DNA"/>
</dbReference>
<organism evidence="3 4">
    <name type="scientific">Cuscuta europaea</name>
    <name type="common">European dodder</name>
    <dbReference type="NCBI Taxonomy" id="41803"/>
    <lineage>
        <taxon>Eukaryota</taxon>
        <taxon>Viridiplantae</taxon>
        <taxon>Streptophyta</taxon>
        <taxon>Embryophyta</taxon>
        <taxon>Tracheophyta</taxon>
        <taxon>Spermatophyta</taxon>
        <taxon>Magnoliopsida</taxon>
        <taxon>eudicotyledons</taxon>
        <taxon>Gunneridae</taxon>
        <taxon>Pentapetalae</taxon>
        <taxon>asterids</taxon>
        <taxon>lamiids</taxon>
        <taxon>Solanales</taxon>
        <taxon>Convolvulaceae</taxon>
        <taxon>Cuscuteae</taxon>
        <taxon>Cuscuta</taxon>
        <taxon>Cuscuta subgen. Cuscuta</taxon>
    </lineage>
</organism>
<evidence type="ECO:0000256" key="1">
    <source>
        <dbReference type="SAM" id="Phobius"/>
    </source>
</evidence>
<sequence>MEQRQLQPPTSNVYEQVNSPHQEDLLRRKEKRKKLLVWVVLFFVIQCLVIVFFAAVYMKVKPPKFRLRSATLHGFVSSPNNSSFRGTLNGTMGVKNPNFGSFKYPNSSVQFFYLGSYLVGEAHVVGSKAGIKSTKKVNFQVNLLSDHITATDHKQRLQSDLNSENLTLTVRSTLKGRVKLMFGMMKKKKSSEMDCTLTIDSSNKAIREFKCK</sequence>